<gene>
    <name evidence="2" type="ORF">O181_066098</name>
</gene>
<reference evidence="2" key="1">
    <citation type="submission" date="2021-03" db="EMBL/GenBank/DDBJ databases">
        <title>Draft genome sequence of rust myrtle Austropuccinia psidii MF-1, a brazilian biotype.</title>
        <authorList>
            <person name="Quecine M.C."/>
            <person name="Pachon D.M.R."/>
            <person name="Bonatelli M.L."/>
            <person name="Correr F.H."/>
            <person name="Franceschini L.M."/>
            <person name="Leite T.F."/>
            <person name="Margarido G.R.A."/>
            <person name="Almeida C.A."/>
            <person name="Ferrarezi J.A."/>
            <person name="Labate C.A."/>
        </authorList>
    </citation>
    <scope>NUCLEOTIDE SEQUENCE</scope>
    <source>
        <strain evidence="2">MF-1</strain>
    </source>
</reference>
<keyword evidence="3" id="KW-1185">Reference proteome</keyword>
<accession>A0A9Q3EQT6</accession>
<organism evidence="2 3">
    <name type="scientific">Austropuccinia psidii MF-1</name>
    <dbReference type="NCBI Taxonomy" id="1389203"/>
    <lineage>
        <taxon>Eukaryota</taxon>
        <taxon>Fungi</taxon>
        <taxon>Dikarya</taxon>
        <taxon>Basidiomycota</taxon>
        <taxon>Pucciniomycotina</taxon>
        <taxon>Pucciniomycetes</taxon>
        <taxon>Pucciniales</taxon>
        <taxon>Sphaerophragmiaceae</taxon>
        <taxon>Austropuccinia</taxon>
    </lineage>
</organism>
<dbReference type="EMBL" id="AVOT02032626">
    <property type="protein sequence ID" value="MBW0526383.1"/>
    <property type="molecule type" value="Genomic_DNA"/>
</dbReference>
<dbReference type="AlphaFoldDB" id="A0A9Q3EQT6"/>
<feature type="compositionally biased region" description="Basic and acidic residues" evidence="1">
    <location>
        <begin position="14"/>
        <end position="26"/>
    </location>
</feature>
<comment type="caution">
    <text evidence="2">The sequence shown here is derived from an EMBL/GenBank/DDBJ whole genome shotgun (WGS) entry which is preliminary data.</text>
</comment>
<evidence type="ECO:0000313" key="3">
    <source>
        <dbReference type="Proteomes" id="UP000765509"/>
    </source>
</evidence>
<dbReference type="Proteomes" id="UP000765509">
    <property type="component" value="Unassembled WGS sequence"/>
</dbReference>
<evidence type="ECO:0000313" key="2">
    <source>
        <dbReference type="EMBL" id="MBW0526383.1"/>
    </source>
</evidence>
<sequence length="108" mass="12776">MDLDQEIEFIYPEDKNFSPEERHKWSMPEPPTVPKDLKNFQQKSWPKRRTKDLWKLLNPQKARIHLKKCQTQASNPKKPEGKGKGKAQMEQALPPELQNSTEEKDSHR</sequence>
<name>A0A9Q3EQT6_9BASI</name>
<feature type="region of interest" description="Disordered" evidence="1">
    <location>
        <begin position="67"/>
        <end position="108"/>
    </location>
</feature>
<protein>
    <submittedName>
        <fullName evidence="2">Uncharacterized protein</fullName>
    </submittedName>
</protein>
<evidence type="ECO:0000256" key="1">
    <source>
        <dbReference type="SAM" id="MobiDB-lite"/>
    </source>
</evidence>
<feature type="region of interest" description="Disordered" evidence="1">
    <location>
        <begin position="14"/>
        <end position="51"/>
    </location>
</feature>
<proteinExistence type="predicted"/>